<accession>A0ABR2JKA8</accession>
<feature type="compositionally biased region" description="Polar residues" evidence="1">
    <location>
        <begin position="495"/>
        <end position="526"/>
    </location>
</feature>
<proteinExistence type="predicted"/>
<feature type="compositionally biased region" description="Pro residues" evidence="1">
    <location>
        <begin position="621"/>
        <end position="633"/>
    </location>
</feature>
<feature type="region of interest" description="Disordered" evidence="1">
    <location>
        <begin position="476"/>
        <end position="554"/>
    </location>
</feature>
<gene>
    <name evidence="2" type="ORF">PGQ11_002648</name>
</gene>
<name>A0ABR2JKA8_9PEZI</name>
<feature type="compositionally biased region" description="Polar residues" evidence="1">
    <location>
        <begin position="1"/>
        <end position="11"/>
    </location>
</feature>
<evidence type="ECO:0000313" key="2">
    <source>
        <dbReference type="EMBL" id="KAK8877702.1"/>
    </source>
</evidence>
<keyword evidence="3" id="KW-1185">Reference proteome</keyword>
<comment type="caution">
    <text evidence="2">The sequence shown here is derived from an EMBL/GenBank/DDBJ whole genome shotgun (WGS) entry which is preliminary data.</text>
</comment>
<feature type="compositionally biased region" description="Polar residues" evidence="1">
    <location>
        <begin position="540"/>
        <end position="550"/>
    </location>
</feature>
<reference evidence="2 3" key="1">
    <citation type="journal article" date="2024" name="IMA Fungus">
        <title>Apiospora arundinis, a panoply of carbohydrate-active enzymes and secondary metabolites.</title>
        <authorList>
            <person name="Sorensen T."/>
            <person name="Petersen C."/>
            <person name="Muurmann A.T."/>
            <person name="Christiansen J.V."/>
            <person name="Brundto M.L."/>
            <person name="Overgaard C.K."/>
            <person name="Boysen A.T."/>
            <person name="Wollenberg R.D."/>
            <person name="Larsen T.O."/>
            <person name="Sorensen J.L."/>
            <person name="Nielsen K.L."/>
            <person name="Sondergaard T.E."/>
        </authorList>
    </citation>
    <scope>NUCLEOTIDE SEQUENCE [LARGE SCALE GENOMIC DNA]</scope>
    <source>
        <strain evidence="2 3">AAU 773</strain>
    </source>
</reference>
<feature type="compositionally biased region" description="Low complexity" evidence="1">
    <location>
        <begin position="573"/>
        <end position="583"/>
    </location>
</feature>
<feature type="region of interest" description="Disordered" evidence="1">
    <location>
        <begin position="572"/>
        <end position="654"/>
    </location>
</feature>
<dbReference type="Proteomes" id="UP001390339">
    <property type="component" value="Unassembled WGS sequence"/>
</dbReference>
<organism evidence="2 3">
    <name type="scientific">Apiospora arundinis</name>
    <dbReference type="NCBI Taxonomy" id="335852"/>
    <lineage>
        <taxon>Eukaryota</taxon>
        <taxon>Fungi</taxon>
        <taxon>Dikarya</taxon>
        <taxon>Ascomycota</taxon>
        <taxon>Pezizomycotina</taxon>
        <taxon>Sordariomycetes</taxon>
        <taxon>Xylariomycetidae</taxon>
        <taxon>Amphisphaeriales</taxon>
        <taxon>Apiosporaceae</taxon>
        <taxon>Apiospora</taxon>
    </lineage>
</organism>
<evidence type="ECO:0008006" key="4">
    <source>
        <dbReference type="Google" id="ProtNLM"/>
    </source>
</evidence>
<evidence type="ECO:0000313" key="3">
    <source>
        <dbReference type="Proteomes" id="UP001390339"/>
    </source>
</evidence>
<protein>
    <recommendedName>
        <fullName evidence="4">Ubiquitin-like protease family profile domain-containing protein</fullName>
    </recommendedName>
</protein>
<dbReference type="EMBL" id="JAPCWZ010000002">
    <property type="protein sequence ID" value="KAK8877702.1"/>
    <property type="molecule type" value="Genomic_DNA"/>
</dbReference>
<feature type="region of interest" description="Disordered" evidence="1">
    <location>
        <begin position="1"/>
        <end position="101"/>
    </location>
</feature>
<sequence length="654" mass="69636">MSAFQGSSPASAINLDDSDSEGDGAGKKRGGKSAGSRGGRSATPTPRGKTATPRGKMAGSRGGKQAARPQTPDARPGGKKATPQGPATKLSGGPTRPDLKLGLLVCPKRDPYRHIRTLPPTNDGIVLPFDSGTVGAISTVHSLQADMQSWVEGASLDTALRTLWQQLLPPGLRQMVYVTNWEDDSFFQWQSRERTVEQLQKAYDDSMVKLSKRRDDGRIAQRQLHLVRRAAWSVLTVNVNANHWVTVIIHMAGPPPAAGVVGNPHQYYDRVSRICVVEGLSPAAEGLDASPLGTPPGNLPIYMRVEAMLRQVGLAFPDHRDPPEPLWRREIWRPHQGDANSCGVRAYSNVKHFLARLASVWESQDDPSAPPFAVGDYAASPNSNDGRFFGPLPGWFHYELERWEMLGANAGAVVRACRYQARVAVEVIQRSEDMNGNEQNAQLAMNLPRTPETHQAWPGPVKLAARAAGARPLMGSPSGLFGSGNIPPARRPRGNNATNFLFQRNTSGGSANQRSVSGASTNSSISVIDLTQDGGEIWNPPSSDGGSALNNDPFASRRAAPQAIIYDPAMLPSRVSSGSSTSSLPAKKKQKTGAGTSNPPPSRGGIVVPPGGWAGNVLAPGQPPPPAPAPRPGKAPGKSPGKRRRAPSKPTGGR</sequence>
<evidence type="ECO:0000256" key="1">
    <source>
        <dbReference type="SAM" id="MobiDB-lite"/>
    </source>
</evidence>